<evidence type="ECO:0000313" key="1">
    <source>
        <dbReference type="EMBL" id="GGJ99795.1"/>
    </source>
</evidence>
<proteinExistence type="predicted"/>
<sequence length="120" mass="10972">MADGTAAGGSVAGGAVAGGAAVAGSVAAGSARSAAAGAGAVGSGAAGAAADGSAAVGPVLAADRSLSRGELCVTHQTLTVRSGRGTPRSAPAGCASVRSTGYGECGLPPARVVEWQTRPP</sequence>
<keyword evidence="2" id="KW-1185">Reference proteome</keyword>
<name>A0A8J3FA73_9ACTN</name>
<organism evidence="1 2">
    <name type="scientific">Pilimelia anulata</name>
    <dbReference type="NCBI Taxonomy" id="53371"/>
    <lineage>
        <taxon>Bacteria</taxon>
        <taxon>Bacillati</taxon>
        <taxon>Actinomycetota</taxon>
        <taxon>Actinomycetes</taxon>
        <taxon>Micromonosporales</taxon>
        <taxon>Micromonosporaceae</taxon>
        <taxon>Pilimelia</taxon>
    </lineage>
</organism>
<reference evidence="1" key="2">
    <citation type="submission" date="2020-09" db="EMBL/GenBank/DDBJ databases">
        <authorList>
            <person name="Sun Q."/>
            <person name="Ohkuma M."/>
        </authorList>
    </citation>
    <scope>NUCLEOTIDE SEQUENCE</scope>
    <source>
        <strain evidence="1">JCM 3090</strain>
    </source>
</reference>
<dbReference type="Proteomes" id="UP000649739">
    <property type="component" value="Unassembled WGS sequence"/>
</dbReference>
<reference evidence="1" key="1">
    <citation type="journal article" date="2014" name="Int. J. Syst. Evol. Microbiol.">
        <title>Complete genome sequence of Corynebacterium casei LMG S-19264T (=DSM 44701T), isolated from a smear-ripened cheese.</title>
        <authorList>
            <consortium name="US DOE Joint Genome Institute (JGI-PGF)"/>
            <person name="Walter F."/>
            <person name="Albersmeier A."/>
            <person name="Kalinowski J."/>
            <person name="Ruckert C."/>
        </authorList>
    </citation>
    <scope>NUCLEOTIDE SEQUENCE</scope>
    <source>
        <strain evidence="1">JCM 3090</strain>
    </source>
</reference>
<dbReference type="AlphaFoldDB" id="A0A8J3FA73"/>
<protein>
    <submittedName>
        <fullName evidence="1">Uncharacterized protein</fullName>
    </submittedName>
</protein>
<accession>A0A8J3FA73</accession>
<evidence type="ECO:0000313" key="2">
    <source>
        <dbReference type="Proteomes" id="UP000649739"/>
    </source>
</evidence>
<dbReference type="EMBL" id="BMQB01000006">
    <property type="protein sequence ID" value="GGJ99795.1"/>
    <property type="molecule type" value="Genomic_DNA"/>
</dbReference>
<gene>
    <name evidence="1" type="ORF">GCM10010123_32130</name>
</gene>
<comment type="caution">
    <text evidence="1">The sequence shown here is derived from an EMBL/GenBank/DDBJ whole genome shotgun (WGS) entry which is preliminary data.</text>
</comment>